<keyword evidence="2" id="KW-1185">Reference proteome</keyword>
<evidence type="ECO:0000313" key="2">
    <source>
        <dbReference type="Proteomes" id="UP000596661"/>
    </source>
</evidence>
<name>A0A803NRH4_CANSA</name>
<evidence type="ECO:0000313" key="1">
    <source>
        <dbReference type="EnsemblPlants" id="cds.evm.model.01.932"/>
    </source>
</evidence>
<reference evidence="1" key="2">
    <citation type="submission" date="2021-03" db="UniProtKB">
        <authorList>
            <consortium name="EnsemblPlants"/>
        </authorList>
    </citation>
    <scope>IDENTIFICATION</scope>
</reference>
<accession>A0A803NRH4</accession>
<organism evidence="1 2">
    <name type="scientific">Cannabis sativa</name>
    <name type="common">Hemp</name>
    <name type="synonym">Marijuana</name>
    <dbReference type="NCBI Taxonomy" id="3483"/>
    <lineage>
        <taxon>Eukaryota</taxon>
        <taxon>Viridiplantae</taxon>
        <taxon>Streptophyta</taxon>
        <taxon>Embryophyta</taxon>
        <taxon>Tracheophyta</taxon>
        <taxon>Spermatophyta</taxon>
        <taxon>Magnoliopsida</taxon>
        <taxon>eudicotyledons</taxon>
        <taxon>Gunneridae</taxon>
        <taxon>Pentapetalae</taxon>
        <taxon>rosids</taxon>
        <taxon>fabids</taxon>
        <taxon>Rosales</taxon>
        <taxon>Cannabaceae</taxon>
        <taxon>Cannabis</taxon>
    </lineage>
</organism>
<reference evidence="1" key="1">
    <citation type="submission" date="2018-11" db="EMBL/GenBank/DDBJ databases">
        <authorList>
            <person name="Grassa J C."/>
        </authorList>
    </citation>
    <scope>NUCLEOTIDE SEQUENCE [LARGE SCALE GENOMIC DNA]</scope>
</reference>
<evidence type="ECO:0008006" key="3">
    <source>
        <dbReference type="Google" id="ProtNLM"/>
    </source>
</evidence>
<sequence>MSRVCRSLNFNHGLESPRVRLGGGLMVLWTDDVDIILINYGQTFFDCYLVANGCPSFHFTVFYGEPVATNRASSWTLLKCLHDVAPLQPSLTIGDFNKILTNADKSGAWESIGHSLFGRRYIHNFQAARSKYHSPNTIADRMPSPTESPPPWQPPILSALKLNVDATVDVNKNIIGVNATVHDSLIQVTAALSMPIIENFTSHEMEAKALFHSLN</sequence>
<proteinExistence type="predicted"/>
<dbReference type="Gramene" id="evm.model.01.932">
    <property type="protein sequence ID" value="cds.evm.model.01.932"/>
    <property type="gene ID" value="evm.TU.01.932"/>
</dbReference>
<dbReference type="EnsemblPlants" id="evm.model.01.932">
    <property type="protein sequence ID" value="cds.evm.model.01.932"/>
    <property type="gene ID" value="evm.TU.01.932"/>
</dbReference>
<protein>
    <recommendedName>
        <fullName evidence="3">Endonuclease/exonuclease/phosphatase domain-containing protein</fullName>
    </recommendedName>
</protein>
<dbReference type="EMBL" id="UZAU01000018">
    <property type="status" value="NOT_ANNOTATED_CDS"/>
    <property type="molecule type" value="Genomic_DNA"/>
</dbReference>
<dbReference type="Proteomes" id="UP000596661">
    <property type="component" value="Chromosome 1"/>
</dbReference>
<dbReference type="AlphaFoldDB" id="A0A803NRH4"/>